<sequence length="403" mass="41747">MAQQQSAQQPSDTPRTILAGARIARPSGVVEHGRITVEGGLIGDVHSRDLDVAEGVSGSVVDLSGHLIVPGFVDMHVHGGGGGSFSSADPEECMTVVDTHRRHGTTSMVASTVTGELPDLARQAAALAELVQQGELAGIHFEGPFISRHRCGAHQPELLRDPDPADVRKLLDAAHGTASMMTLAPELPGGLDSVRLLADAGVIAALGHTDSSYDATREAIDAGATVATHLFNAMPPLGHRAPGPVAALLEDERITVELINDGTHLHPAVLQLAVREAGAERVAFITDAMGAAGMNDGTYPLGPMQVEVRGGVARISEGPTAGSIAGSTLTLDRAFQRAVTVDGLTVDQAVQALSATPARLLGIDDRTGALQTGKDADLVVLDAAYDVAGVMRRGEWLVRPRGA</sequence>
<keyword evidence="5 9" id="KW-0378">Hydrolase</keyword>
<evidence type="ECO:0000256" key="2">
    <source>
        <dbReference type="ARBA" id="ARBA00011899"/>
    </source>
</evidence>
<dbReference type="PANTHER" id="PTHR11113:SF14">
    <property type="entry name" value="N-ACETYLGLUCOSAMINE-6-PHOSPHATE DEACETYLASE"/>
    <property type="match status" value="1"/>
</dbReference>
<dbReference type="Pfam" id="PF01979">
    <property type="entry name" value="Amidohydro_1"/>
    <property type="match status" value="1"/>
</dbReference>
<comment type="catalytic activity">
    <reaction evidence="7">
        <text>N-acetyl-D-glucosamine 6-phosphate + H2O = D-glucosamine 6-phosphate + acetate</text>
        <dbReference type="Rhea" id="RHEA:22936"/>
        <dbReference type="ChEBI" id="CHEBI:15377"/>
        <dbReference type="ChEBI" id="CHEBI:30089"/>
        <dbReference type="ChEBI" id="CHEBI:57513"/>
        <dbReference type="ChEBI" id="CHEBI:58725"/>
        <dbReference type="EC" id="3.5.1.25"/>
    </reaction>
</comment>
<feature type="binding site" evidence="12">
    <location>
        <position position="229"/>
    </location>
    <ligand>
        <name>Zn(2+)</name>
        <dbReference type="ChEBI" id="CHEBI:29105"/>
    </ligand>
</feature>
<dbReference type="EC" id="3.5.1.25" evidence="2"/>
<feature type="binding site" evidence="11">
    <location>
        <position position="153"/>
    </location>
    <ligand>
        <name>substrate</name>
    </ligand>
</feature>
<dbReference type="GO" id="GO:0006046">
    <property type="term" value="P:N-acetylglucosamine catabolic process"/>
    <property type="evidence" value="ECO:0007669"/>
    <property type="project" value="TreeGrafter"/>
</dbReference>
<comment type="caution">
    <text evidence="14">The sequence shown here is derived from an EMBL/GenBank/DDBJ whole genome shotgun (WGS) entry which is preliminary data.</text>
</comment>
<accession>A0A640URF5</accession>
<dbReference type="GO" id="GO:0008448">
    <property type="term" value="F:N-acetylglucosamine-6-phosphate deacetylase activity"/>
    <property type="evidence" value="ECO:0007669"/>
    <property type="project" value="UniProtKB-EC"/>
</dbReference>
<keyword evidence="15" id="KW-1185">Reference proteome</keyword>
<protein>
    <recommendedName>
        <fullName evidence="3">N-acetylglucosamine-6-phosphate deacetylase</fullName>
        <ecNumber evidence="2">3.5.1.25</ecNumber>
    </recommendedName>
</protein>
<dbReference type="InterPro" id="IPR006680">
    <property type="entry name" value="Amidohydro-rel"/>
</dbReference>
<dbReference type="GeneID" id="96283727"/>
<dbReference type="NCBIfam" id="TIGR00221">
    <property type="entry name" value="nagA"/>
    <property type="match status" value="1"/>
</dbReference>
<dbReference type="PANTHER" id="PTHR11113">
    <property type="entry name" value="N-ACETYLGLUCOSAMINE-6-PHOSPHATE DEACETYLASE"/>
    <property type="match status" value="1"/>
</dbReference>
<dbReference type="InterPro" id="IPR011059">
    <property type="entry name" value="Metal-dep_hydrolase_composite"/>
</dbReference>
<dbReference type="FunFam" id="3.20.20.140:FF:000004">
    <property type="entry name" value="N-acetylglucosamine-6-phosphate deacetylase"/>
    <property type="match status" value="1"/>
</dbReference>
<dbReference type="InterPro" id="IPR032466">
    <property type="entry name" value="Metal_Hydrolase"/>
</dbReference>
<evidence type="ECO:0000256" key="6">
    <source>
        <dbReference type="ARBA" id="ARBA00023277"/>
    </source>
</evidence>
<dbReference type="RefSeq" id="WP_159743875.1">
    <property type="nucleotide sequence ID" value="NZ_BLIR01000001.1"/>
</dbReference>
<dbReference type="SUPFAM" id="SSF51338">
    <property type="entry name" value="Composite domain of metallo-dependent hydrolases"/>
    <property type="match status" value="1"/>
</dbReference>
<comment type="similarity">
    <text evidence="1 9">Belongs to the metallo-dependent hydrolases superfamily. NagA family.</text>
</comment>
<evidence type="ECO:0000256" key="5">
    <source>
        <dbReference type="ARBA" id="ARBA00022801"/>
    </source>
</evidence>
<feature type="binding site" evidence="11">
    <location>
        <begin position="324"/>
        <end position="326"/>
    </location>
    <ligand>
        <name>substrate</name>
    </ligand>
</feature>
<feature type="binding site" evidence="11">
    <location>
        <position position="240"/>
    </location>
    <ligand>
        <name>substrate</name>
    </ligand>
</feature>
<comment type="cofactor">
    <cofactor evidence="12">
        <name>a divalent metal cation</name>
        <dbReference type="ChEBI" id="CHEBI:60240"/>
    </cofactor>
    <text evidence="12">Binds 1 divalent metal cation per subunit.</text>
</comment>
<gene>
    <name evidence="14" type="ORF">Stube_26050</name>
</gene>
<organism evidence="14 15">
    <name type="scientific">Streptomyces tubercidicus</name>
    <dbReference type="NCBI Taxonomy" id="47759"/>
    <lineage>
        <taxon>Bacteria</taxon>
        <taxon>Bacillati</taxon>
        <taxon>Actinomycetota</taxon>
        <taxon>Actinomycetes</taxon>
        <taxon>Kitasatosporales</taxon>
        <taxon>Streptomycetaceae</taxon>
        <taxon>Streptomyces</taxon>
    </lineage>
</organism>
<proteinExistence type="inferred from homology"/>
<dbReference type="Gene3D" id="2.30.40.10">
    <property type="entry name" value="Urease, subunit C, domain 1"/>
    <property type="match status" value="1"/>
</dbReference>
<dbReference type="Gene3D" id="3.20.20.140">
    <property type="entry name" value="Metal-dependent hydrolases"/>
    <property type="match status" value="1"/>
</dbReference>
<feature type="binding site" evidence="11">
    <location>
        <begin position="232"/>
        <end position="233"/>
    </location>
    <ligand>
        <name>substrate</name>
    </ligand>
</feature>
<dbReference type="GO" id="GO:0046872">
    <property type="term" value="F:metal ion binding"/>
    <property type="evidence" value="ECO:0007669"/>
    <property type="project" value="UniProtKB-KW"/>
</dbReference>
<dbReference type="PIRSF" id="PIRSF038994">
    <property type="entry name" value="NagA"/>
    <property type="match status" value="1"/>
</dbReference>
<dbReference type="InterPro" id="IPR003764">
    <property type="entry name" value="GlcNAc_6-P_deAcase"/>
</dbReference>
<feature type="binding site" evidence="11">
    <location>
        <position position="264"/>
    </location>
    <ligand>
        <name>substrate</name>
    </ligand>
</feature>
<keyword evidence="4 12" id="KW-0479">Metal-binding</keyword>
<dbReference type="OrthoDB" id="9776488at2"/>
<reference evidence="14 15" key="1">
    <citation type="submission" date="2019-12" db="EMBL/GenBank/DDBJ databases">
        <title>Whole genome shotgun sequence of Streptomyces tubercidicus NBRC 13090.</title>
        <authorList>
            <person name="Ichikawa N."/>
            <person name="Kimura A."/>
            <person name="Kitahashi Y."/>
            <person name="Komaki H."/>
            <person name="Tamura T."/>
        </authorList>
    </citation>
    <scope>NUCLEOTIDE SEQUENCE [LARGE SCALE GENOMIC DNA]</scope>
    <source>
        <strain evidence="14 15">NBRC 13090</strain>
    </source>
</reference>
<evidence type="ECO:0000259" key="13">
    <source>
        <dbReference type="Pfam" id="PF01979"/>
    </source>
</evidence>
<evidence type="ECO:0000256" key="4">
    <source>
        <dbReference type="ARBA" id="ARBA00022723"/>
    </source>
</evidence>
<evidence type="ECO:0000256" key="11">
    <source>
        <dbReference type="PIRSR" id="PIRSR038994-2"/>
    </source>
</evidence>
<evidence type="ECO:0000256" key="10">
    <source>
        <dbReference type="PIRSR" id="PIRSR038994-1"/>
    </source>
</evidence>
<name>A0A640URF5_9ACTN</name>
<feature type="binding site" evidence="12">
    <location>
        <position position="142"/>
    </location>
    <ligand>
        <name>Zn(2+)</name>
        <dbReference type="ChEBI" id="CHEBI:29105"/>
    </ligand>
</feature>
<comment type="pathway">
    <text evidence="8">Amino-sugar metabolism; N-acetylneuraminate degradation; D-fructose 6-phosphate from N-acetylneuraminate: step 4/5.</text>
</comment>
<dbReference type="AlphaFoldDB" id="A0A640URF5"/>
<evidence type="ECO:0000256" key="8">
    <source>
        <dbReference type="ARBA" id="ARBA00060590"/>
    </source>
</evidence>
<evidence type="ECO:0000256" key="1">
    <source>
        <dbReference type="ARBA" id="ARBA00010716"/>
    </source>
</evidence>
<evidence type="ECO:0000256" key="9">
    <source>
        <dbReference type="PIRNR" id="PIRNR038994"/>
    </source>
</evidence>
<feature type="active site" description="Proton donor/acceptor" evidence="10">
    <location>
        <position position="287"/>
    </location>
</feature>
<evidence type="ECO:0000313" key="15">
    <source>
        <dbReference type="Proteomes" id="UP000431826"/>
    </source>
</evidence>
<evidence type="ECO:0000256" key="7">
    <source>
        <dbReference type="ARBA" id="ARBA00047647"/>
    </source>
</evidence>
<feature type="domain" description="Amidohydrolase-related" evidence="13">
    <location>
        <begin position="68"/>
        <end position="396"/>
    </location>
</feature>
<dbReference type="EMBL" id="BLIR01000001">
    <property type="protein sequence ID" value="GFE37932.1"/>
    <property type="molecule type" value="Genomic_DNA"/>
</dbReference>
<dbReference type="CDD" id="cd00854">
    <property type="entry name" value="NagA"/>
    <property type="match status" value="1"/>
</dbReference>
<evidence type="ECO:0000256" key="3">
    <source>
        <dbReference type="ARBA" id="ARBA00018029"/>
    </source>
</evidence>
<dbReference type="SUPFAM" id="SSF51556">
    <property type="entry name" value="Metallo-dependent hydrolases"/>
    <property type="match status" value="1"/>
</dbReference>
<evidence type="ECO:0000313" key="14">
    <source>
        <dbReference type="EMBL" id="GFE37932.1"/>
    </source>
</evidence>
<feature type="binding site" evidence="12">
    <location>
        <position position="208"/>
    </location>
    <ligand>
        <name>Zn(2+)</name>
        <dbReference type="ChEBI" id="CHEBI:29105"/>
    </ligand>
</feature>
<dbReference type="Proteomes" id="UP000431826">
    <property type="component" value="Unassembled WGS sequence"/>
</dbReference>
<evidence type="ECO:0000256" key="12">
    <source>
        <dbReference type="PIRSR" id="PIRSR038994-3"/>
    </source>
</evidence>
<keyword evidence="6 9" id="KW-0119">Carbohydrate metabolism</keyword>